<organism evidence="6 7">
    <name type="scientific">Catenulispora subtropica</name>
    <dbReference type="NCBI Taxonomy" id="450798"/>
    <lineage>
        <taxon>Bacteria</taxon>
        <taxon>Bacillati</taxon>
        <taxon>Actinomycetota</taxon>
        <taxon>Actinomycetes</taxon>
        <taxon>Catenulisporales</taxon>
        <taxon>Catenulisporaceae</taxon>
        <taxon>Catenulispora</taxon>
    </lineage>
</organism>
<evidence type="ECO:0000313" key="7">
    <source>
        <dbReference type="Proteomes" id="UP001499854"/>
    </source>
</evidence>
<evidence type="ECO:0000256" key="2">
    <source>
        <dbReference type="ARBA" id="ARBA00022741"/>
    </source>
</evidence>
<dbReference type="PROSITE" id="PS50893">
    <property type="entry name" value="ABC_TRANSPORTER_2"/>
    <property type="match status" value="1"/>
</dbReference>
<evidence type="ECO:0000256" key="3">
    <source>
        <dbReference type="ARBA" id="ARBA00022840"/>
    </source>
</evidence>
<dbReference type="CDD" id="cd03214">
    <property type="entry name" value="ABC_Iron-Siderophores_B12_Hemin"/>
    <property type="match status" value="1"/>
</dbReference>
<comment type="caution">
    <text evidence="6">The sequence shown here is derived from an EMBL/GenBank/DDBJ whole genome shotgun (WGS) entry which is preliminary data.</text>
</comment>
<dbReference type="SUPFAM" id="SSF52540">
    <property type="entry name" value="P-loop containing nucleoside triphosphate hydrolases"/>
    <property type="match status" value="1"/>
</dbReference>
<gene>
    <name evidence="6" type="ORF">GCM10009838_12690</name>
</gene>
<proteinExistence type="predicted"/>
<keyword evidence="4" id="KW-1278">Translocase</keyword>
<evidence type="ECO:0000256" key="1">
    <source>
        <dbReference type="ARBA" id="ARBA00022448"/>
    </source>
</evidence>
<keyword evidence="7" id="KW-1185">Reference proteome</keyword>
<sequence>MSAVKAAGVRVALDRKPILHGVDLAVAAGSWHAVLGPNGAGKSTLLRAIAGILPYAGEIQVGGQDVARLAAKHRARLLAYVPQQPQLPGDMTVGEYVRLGRTPHLGYLGVESRDDRAVAERALHRLDLAGFAARRLGAMSGGERQRVVLARALAQQAGILLLDEPTTALDLGHQQQVLDLVDELRATEGLTVVSTLHDLSLAAQYADELTLLVGGEAVARGSAREVLTEQRVAEHYGARVRVFDDGEGRPVVHLTRPRPSPGGPN</sequence>
<protein>
    <submittedName>
        <fullName evidence="6">ABC transporter ATP-binding protein</fullName>
    </submittedName>
</protein>
<evidence type="ECO:0000259" key="5">
    <source>
        <dbReference type="PROSITE" id="PS50893"/>
    </source>
</evidence>
<dbReference type="EMBL" id="BAAAQM010000005">
    <property type="protein sequence ID" value="GAA1958086.1"/>
    <property type="molecule type" value="Genomic_DNA"/>
</dbReference>
<dbReference type="PROSITE" id="PS00211">
    <property type="entry name" value="ABC_TRANSPORTER_1"/>
    <property type="match status" value="1"/>
</dbReference>
<dbReference type="RefSeq" id="WP_344655976.1">
    <property type="nucleotide sequence ID" value="NZ_BAAAQM010000005.1"/>
</dbReference>
<dbReference type="GO" id="GO:0005524">
    <property type="term" value="F:ATP binding"/>
    <property type="evidence" value="ECO:0007669"/>
    <property type="project" value="UniProtKB-KW"/>
</dbReference>
<reference evidence="7" key="1">
    <citation type="journal article" date="2019" name="Int. J. Syst. Evol. Microbiol.">
        <title>The Global Catalogue of Microorganisms (GCM) 10K type strain sequencing project: providing services to taxonomists for standard genome sequencing and annotation.</title>
        <authorList>
            <consortium name="The Broad Institute Genomics Platform"/>
            <consortium name="The Broad Institute Genome Sequencing Center for Infectious Disease"/>
            <person name="Wu L."/>
            <person name="Ma J."/>
        </authorList>
    </citation>
    <scope>NUCLEOTIDE SEQUENCE [LARGE SCALE GENOMIC DNA]</scope>
    <source>
        <strain evidence="7">JCM 16013</strain>
    </source>
</reference>
<evidence type="ECO:0000256" key="4">
    <source>
        <dbReference type="ARBA" id="ARBA00022967"/>
    </source>
</evidence>
<dbReference type="PANTHER" id="PTHR42794:SF1">
    <property type="entry name" value="HEMIN IMPORT ATP-BINDING PROTEIN HMUV"/>
    <property type="match status" value="1"/>
</dbReference>
<keyword evidence="3 6" id="KW-0067">ATP-binding</keyword>
<dbReference type="InterPro" id="IPR027417">
    <property type="entry name" value="P-loop_NTPase"/>
</dbReference>
<dbReference type="InterPro" id="IPR017871">
    <property type="entry name" value="ABC_transporter-like_CS"/>
</dbReference>
<dbReference type="InterPro" id="IPR003439">
    <property type="entry name" value="ABC_transporter-like_ATP-bd"/>
</dbReference>
<dbReference type="Gene3D" id="3.40.50.300">
    <property type="entry name" value="P-loop containing nucleotide triphosphate hydrolases"/>
    <property type="match status" value="1"/>
</dbReference>
<dbReference type="InterPro" id="IPR003593">
    <property type="entry name" value="AAA+_ATPase"/>
</dbReference>
<dbReference type="SMART" id="SM00382">
    <property type="entry name" value="AAA"/>
    <property type="match status" value="1"/>
</dbReference>
<keyword evidence="2" id="KW-0547">Nucleotide-binding</keyword>
<dbReference type="Proteomes" id="UP001499854">
    <property type="component" value="Unassembled WGS sequence"/>
</dbReference>
<keyword evidence="1" id="KW-0813">Transport</keyword>
<dbReference type="PANTHER" id="PTHR42794">
    <property type="entry name" value="HEMIN IMPORT ATP-BINDING PROTEIN HMUV"/>
    <property type="match status" value="1"/>
</dbReference>
<accession>A0ABP5C5C6</accession>
<name>A0ABP5C5C6_9ACTN</name>
<dbReference type="Pfam" id="PF00005">
    <property type="entry name" value="ABC_tran"/>
    <property type="match status" value="1"/>
</dbReference>
<evidence type="ECO:0000313" key="6">
    <source>
        <dbReference type="EMBL" id="GAA1958086.1"/>
    </source>
</evidence>
<feature type="domain" description="ABC transporter" evidence="5">
    <location>
        <begin position="4"/>
        <end position="239"/>
    </location>
</feature>